<evidence type="ECO:0000313" key="4">
    <source>
        <dbReference type="EMBL" id="AGA57831.1"/>
    </source>
</evidence>
<dbReference type="KEGG" id="tco:Theco_1699"/>
<name>L0EDU1_THECK</name>
<dbReference type="Proteomes" id="UP000010795">
    <property type="component" value="Chromosome"/>
</dbReference>
<dbReference type="RefSeq" id="WP_015254582.1">
    <property type="nucleotide sequence ID" value="NC_019897.1"/>
</dbReference>
<dbReference type="InterPro" id="IPR023856">
    <property type="entry name" value="Bdr"/>
</dbReference>
<evidence type="ECO:0000313" key="5">
    <source>
        <dbReference type="Proteomes" id="UP000010795"/>
    </source>
</evidence>
<dbReference type="PANTHER" id="PTHR48105">
    <property type="entry name" value="THIOREDOXIN REDUCTASE 1-RELATED-RELATED"/>
    <property type="match status" value="1"/>
</dbReference>
<dbReference type="Pfam" id="PF13738">
    <property type="entry name" value="Pyr_redox_3"/>
    <property type="match status" value="1"/>
</dbReference>
<dbReference type="InterPro" id="IPR036188">
    <property type="entry name" value="FAD/NAD-bd_sf"/>
</dbReference>
<dbReference type="PRINTS" id="PR00469">
    <property type="entry name" value="PNDRDTASEII"/>
</dbReference>
<dbReference type="Gene3D" id="3.50.50.60">
    <property type="entry name" value="FAD/NAD(P)-binding domain"/>
    <property type="match status" value="1"/>
</dbReference>
<keyword evidence="5" id="KW-1185">Reference proteome</keyword>
<evidence type="ECO:0000256" key="1">
    <source>
        <dbReference type="ARBA" id="ARBA00001974"/>
    </source>
</evidence>
<protein>
    <submittedName>
        <fullName evidence="4">Putative bacillithiol system thiol disulfide oxidoreductase, YpdA family</fullName>
    </submittedName>
</protein>
<proteinExistence type="predicted"/>
<dbReference type="InterPro" id="IPR050097">
    <property type="entry name" value="Ferredoxin-NADP_redctase_2"/>
</dbReference>
<accession>L0EDU1</accession>
<keyword evidence="2" id="KW-0285">Flavoprotein</keyword>
<reference evidence="5" key="1">
    <citation type="submission" date="2012-01" db="EMBL/GenBank/DDBJ databases">
        <title>Complete sequence of chromosome of Thermobacillus composti KWC4.</title>
        <authorList>
            <person name="Lucas S."/>
            <person name="Han J."/>
            <person name="Lapidus A."/>
            <person name="Cheng J.-F."/>
            <person name="Goodwin L."/>
            <person name="Pitluck S."/>
            <person name="Peters L."/>
            <person name="Ovchinnikova G."/>
            <person name="Teshima H."/>
            <person name="Detter J.C."/>
            <person name="Han C."/>
            <person name="Tapia R."/>
            <person name="Land M."/>
            <person name="Hauser L."/>
            <person name="Kyrpides N."/>
            <person name="Ivanova N."/>
            <person name="Pagani I."/>
            <person name="Anderson I."/>
            <person name="Woyke T."/>
        </authorList>
    </citation>
    <scope>NUCLEOTIDE SEQUENCE [LARGE SCALE GENOMIC DNA]</scope>
    <source>
        <strain evidence="5">DSM 18247 / JCM 13945 / KWC4</strain>
    </source>
</reference>
<dbReference type="GO" id="GO:0016491">
    <property type="term" value="F:oxidoreductase activity"/>
    <property type="evidence" value="ECO:0007669"/>
    <property type="project" value="UniProtKB-KW"/>
</dbReference>
<dbReference type="HOGENOM" id="CLU_067342_0_0_9"/>
<organism evidence="4 5">
    <name type="scientific">Thermobacillus composti (strain DSM 18247 / JCM 13945 / KWC4)</name>
    <dbReference type="NCBI Taxonomy" id="717605"/>
    <lineage>
        <taxon>Bacteria</taxon>
        <taxon>Bacillati</taxon>
        <taxon>Bacillota</taxon>
        <taxon>Bacilli</taxon>
        <taxon>Bacillales</taxon>
        <taxon>Paenibacillaceae</taxon>
        <taxon>Thermobacillus</taxon>
    </lineage>
</organism>
<sequence>MQAQEIHRENIIIIGAGPCGLAAAVELKKIGLNPLVIEKQNVVHSISRYPVYLEFFSSPENLEIDDIPFTTAGPKPTRLEALHYYRTVALRRGVRIHTFTTVERLSARPEGGFALEARRRATRPVRYEADIVIVATGYFDHPNLLDVPGEDLPKVTHFFTEAHPYTNTDVVIVGGANSAVDAALELERVGARVTVVHRGETLARGVKPWVLPVFMAKVDKGAVKLMLRSKVAAIAEETIDIETPDGIVTLPNDFVLAMTGFHPDRRFLSEAGVVIEPEGWPRYDDETMETNVPGLYLAGVVASRNEANEIFIESGRFHGRKIAAHLLATGRIAGVPR</sequence>
<dbReference type="PRINTS" id="PR00368">
    <property type="entry name" value="FADPNR"/>
</dbReference>
<evidence type="ECO:0000256" key="3">
    <source>
        <dbReference type="ARBA" id="ARBA00023002"/>
    </source>
</evidence>
<dbReference type="eggNOG" id="COG0492">
    <property type="taxonomic scope" value="Bacteria"/>
</dbReference>
<dbReference type="EMBL" id="CP003255">
    <property type="protein sequence ID" value="AGA57831.1"/>
    <property type="molecule type" value="Genomic_DNA"/>
</dbReference>
<dbReference type="AlphaFoldDB" id="L0EDU1"/>
<comment type="cofactor">
    <cofactor evidence="1">
        <name>FAD</name>
        <dbReference type="ChEBI" id="CHEBI:57692"/>
    </cofactor>
</comment>
<dbReference type="SUPFAM" id="SSF51905">
    <property type="entry name" value="FAD/NAD(P)-binding domain"/>
    <property type="match status" value="1"/>
</dbReference>
<dbReference type="NCBIfam" id="TIGR04018">
    <property type="entry name" value="Bthiol_YpdA"/>
    <property type="match status" value="1"/>
</dbReference>
<dbReference type="STRING" id="717605.Theco_1699"/>
<evidence type="ECO:0000256" key="2">
    <source>
        <dbReference type="ARBA" id="ARBA00022630"/>
    </source>
</evidence>
<keyword evidence="3" id="KW-0560">Oxidoreductase</keyword>
<gene>
    <name evidence="4" type="ordered locus">Theco_1699</name>
</gene>